<dbReference type="GO" id="GO:0034626">
    <property type="term" value="P:fatty acid elongation, polyunsaturated fatty acid"/>
    <property type="evidence" value="ECO:0007669"/>
    <property type="project" value="TreeGrafter"/>
</dbReference>
<feature type="transmembrane region" description="Helical" evidence="12">
    <location>
        <begin position="43"/>
        <end position="63"/>
    </location>
</feature>
<keyword evidence="6 12" id="KW-0276">Fatty acid metabolism</keyword>
<dbReference type="EC" id="2.3.1.-" evidence="12"/>
<evidence type="ECO:0000313" key="13">
    <source>
        <dbReference type="EMBL" id="TIA87685.1"/>
    </source>
</evidence>
<reference evidence="13 14" key="1">
    <citation type="submission" date="2019-03" db="EMBL/GenBank/DDBJ databases">
        <title>Sequencing 23 genomes of Wallemia ichthyophaga.</title>
        <authorList>
            <person name="Gostincar C."/>
        </authorList>
    </citation>
    <scope>NUCLEOTIDE SEQUENCE [LARGE SCALE GENOMIC DNA]</scope>
    <source>
        <strain evidence="13 14">EXF-5753</strain>
    </source>
</reference>
<evidence type="ECO:0000256" key="1">
    <source>
        <dbReference type="ARBA" id="ARBA00004141"/>
    </source>
</evidence>
<organism evidence="13 14">
    <name type="scientific">Wallemia hederae</name>
    <dbReference type="NCBI Taxonomy" id="1540922"/>
    <lineage>
        <taxon>Eukaryota</taxon>
        <taxon>Fungi</taxon>
        <taxon>Dikarya</taxon>
        <taxon>Basidiomycota</taxon>
        <taxon>Wallemiomycotina</taxon>
        <taxon>Wallemiomycetes</taxon>
        <taxon>Wallemiales</taxon>
        <taxon>Wallemiaceae</taxon>
        <taxon>Wallemia</taxon>
    </lineage>
</organism>
<dbReference type="Pfam" id="PF01151">
    <property type="entry name" value="ELO"/>
    <property type="match status" value="1"/>
</dbReference>
<evidence type="ECO:0000256" key="2">
    <source>
        <dbReference type="ARBA" id="ARBA00007263"/>
    </source>
</evidence>
<accession>A0A4T0FJA8</accession>
<comment type="caution">
    <text evidence="13">The sequence shown here is derived from an EMBL/GenBank/DDBJ whole genome shotgun (WGS) entry which is preliminary data.</text>
</comment>
<comment type="subcellular location">
    <subcellularLocation>
        <location evidence="1">Membrane</location>
        <topology evidence="1">Multi-pass membrane protein</topology>
    </subcellularLocation>
</comment>
<evidence type="ECO:0000256" key="3">
    <source>
        <dbReference type="ARBA" id="ARBA00022516"/>
    </source>
</evidence>
<dbReference type="GO" id="GO:0034625">
    <property type="term" value="P:fatty acid elongation, monounsaturated fatty acid"/>
    <property type="evidence" value="ECO:0007669"/>
    <property type="project" value="TreeGrafter"/>
</dbReference>
<evidence type="ECO:0000256" key="7">
    <source>
        <dbReference type="ARBA" id="ARBA00022989"/>
    </source>
</evidence>
<evidence type="ECO:0000256" key="5">
    <source>
        <dbReference type="ARBA" id="ARBA00022692"/>
    </source>
</evidence>
<evidence type="ECO:0000313" key="14">
    <source>
        <dbReference type="Proteomes" id="UP000310189"/>
    </source>
</evidence>
<feature type="transmembrane region" description="Helical" evidence="12">
    <location>
        <begin position="177"/>
        <end position="198"/>
    </location>
</feature>
<keyword evidence="10 12" id="KW-0275">Fatty acid biosynthesis</keyword>
<evidence type="ECO:0000256" key="11">
    <source>
        <dbReference type="ARBA" id="ARBA00047375"/>
    </source>
</evidence>
<dbReference type="OrthoDB" id="434092at2759"/>
<dbReference type="PROSITE" id="PS01188">
    <property type="entry name" value="ELO"/>
    <property type="match status" value="1"/>
</dbReference>
<dbReference type="GO" id="GO:0009922">
    <property type="term" value="F:fatty acid elongase activity"/>
    <property type="evidence" value="ECO:0007669"/>
    <property type="project" value="UniProtKB-EC"/>
</dbReference>
<dbReference type="InterPro" id="IPR030457">
    <property type="entry name" value="ELO_CS"/>
</dbReference>
<evidence type="ECO:0000256" key="10">
    <source>
        <dbReference type="ARBA" id="ARBA00023160"/>
    </source>
</evidence>
<dbReference type="AlphaFoldDB" id="A0A4T0FJA8"/>
<sequence length="301" mass="34454">MQISQITDLSLYDTLAQLANKHVPHQYHLPTYLQEWVPGITPLSRIESVGAAIVAYLAIIFGGRELMKSREPFKLKIPFQIHNTILYVGSGLLLALMAEEVIPIIYKRGFYYSICSEDAWTSKLEFYYLINYYFKYIELIDTVFLVLKKKPLAFLHVFHHAATAALCYTQLEGRTAVSWVVISLNLAVHVLMYYYYYATAGGAKIWWKKYLTTMQITQFIIDIFIVYFATYQHYGYRWGWPHVGDCTGSRFAAFCGCGLLTSYLFLFIAFYIKTYKSAGKKGTSVKKAVTEAGTAPKPISK</sequence>
<keyword evidence="8 12" id="KW-0443">Lipid metabolism</keyword>
<evidence type="ECO:0000256" key="9">
    <source>
        <dbReference type="ARBA" id="ARBA00023136"/>
    </source>
</evidence>
<dbReference type="InterPro" id="IPR002076">
    <property type="entry name" value="ELO_fam"/>
</dbReference>
<keyword evidence="4 12" id="KW-0808">Transferase</keyword>
<comment type="similarity">
    <text evidence="2 12">Belongs to the ELO family.</text>
</comment>
<comment type="catalytic activity">
    <reaction evidence="12">
        <text>an acyl-CoA + malonyl-CoA + H(+) = a 3-oxoacyl-CoA + CO2 + CoA</text>
        <dbReference type="Rhea" id="RHEA:50252"/>
        <dbReference type="ChEBI" id="CHEBI:15378"/>
        <dbReference type="ChEBI" id="CHEBI:16526"/>
        <dbReference type="ChEBI" id="CHEBI:57287"/>
        <dbReference type="ChEBI" id="CHEBI:57384"/>
        <dbReference type="ChEBI" id="CHEBI:58342"/>
        <dbReference type="ChEBI" id="CHEBI:90726"/>
    </reaction>
    <physiologicalReaction direction="left-to-right" evidence="12">
        <dbReference type="Rhea" id="RHEA:50253"/>
    </physiologicalReaction>
</comment>
<dbReference type="GO" id="GO:0042761">
    <property type="term" value="P:very long-chain fatty acid biosynthetic process"/>
    <property type="evidence" value="ECO:0007669"/>
    <property type="project" value="TreeGrafter"/>
</dbReference>
<feature type="transmembrane region" description="Helical" evidence="12">
    <location>
        <begin position="84"/>
        <end position="106"/>
    </location>
</feature>
<name>A0A4T0FJA8_9BASI</name>
<evidence type="ECO:0000256" key="12">
    <source>
        <dbReference type="RuleBase" id="RU361115"/>
    </source>
</evidence>
<feature type="transmembrane region" description="Helical" evidence="12">
    <location>
        <begin position="210"/>
        <end position="231"/>
    </location>
</feature>
<dbReference type="PANTHER" id="PTHR11157:SF134">
    <property type="entry name" value="ELONGATION OF FATTY ACIDS PROTEIN 1-RELATED"/>
    <property type="match status" value="1"/>
</dbReference>
<gene>
    <name evidence="13" type="ORF">E3P99_03027</name>
</gene>
<dbReference type="PANTHER" id="PTHR11157">
    <property type="entry name" value="FATTY ACID ACYL TRANSFERASE-RELATED"/>
    <property type="match status" value="1"/>
</dbReference>
<dbReference type="GO" id="GO:0019367">
    <property type="term" value="P:fatty acid elongation, saturated fatty acid"/>
    <property type="evidence" value="ECO:0007669"/>
    <property type="project" value="TreeGrafter"/>
</dbReference>
<keyword evidence="5 12" id="KW-0812">Transmembrane</keyword>
<dbReference type="GO" id="GO:0005789">
    <property type="term" value="C:endoplasmic reticulum membrane"/>
    <property type="evidence" value="ECO:0007669"/>
    <property type="project" value="TreeGrafter"/>
</dbReference>
<evidence type="ECO:0000256" key="8">
    <source>
        <dbReference type="ARBA" id="ARBA00023098"/>
    </source>
</evidence>
<dbReference type="Proteomes" id="UP000310189">
    <property type="component" value="Unassembled WGS sequence"/>
</dbReference>
<keyword evidence="7 12" id="KW-1133">Transmembrane helix</keyword>
<proteinExistence type="inferred from homology"/>
<protein>
    <recommendedName>
        <fullName evidence="12">Elongation of fatty acids protein</fullName>
        <ecNumber evidence="12">2.3.1.-</ecNumber>
    </recommendedName>
</protein>
<keyword evidence="14" id="KW-1185">Reference proteome</keyword>
<dbReference type="GO" id="GO:0030148">
    <property type="term" value="P:sphingolipid biosynthetic process"/>
    <property type="evidence" value="ECO:0007669"/>
    <property type="project" value="TreeGrafter"/>
</dbReference>
<feature type="transmembrane region" description="Helical" evidence="12">
    <location>
        <begin position="251"/>
        <end position="272"/>
    </location>
</feature>
<keyword evidence="9 12" id="KW-0472">Membrane</keyword>
<keyword evidence="3 12" id="KW-0444">Lipid biosynthesis</keyword>
<dbReference type="EMBL" id="SPNW01000050">
    <property type="protein sequence ID" value="TIA87685.1"/>
    <property type="molecule type" value="Genomic_DNA"/>
</dbReference>
<evidence type="ECO:0000256" key="6">
    <source>
        <dbReference type="ARBA" id="ARBA00022832"/>
    </source>
</evidence>
<evidence type="ECO:0000256" key="4">
    <source>
        <dbReference type="ARBA" id="ARBA00022679"/>
    </source>
</evidence>
<comment type="catalytic activity">
    <reaction evidence="11">
        <text>a very-long-chain acyl-CoA + malonyl-CoA + H(+) = a very-long-chain 3-oxoacyl-CoA + CO2 + CoA</text>
        <dbReference type="Rhea" id="RHEA:32727"/>
        <dbReference type="ChEBI" id="CHEBI:15378"/>
        <dbReference type="ChEBI" id="CHEBI:16526"/>
        <dbReference type="ChEBI" id="CHEBI:57287"/>
        <dbReference type="ChEBI" id="CHEBI:57384"/>
        <dbReference type="ChEBI" id="CHEBI:90725"/>
        <dbReference type="ChEBI" id="CHEBI:90736"/>
        <dbReference type="EC" id="2.3.1.199"/>
    </reaction>
</comment>